<comment type="caution">
    <text evidence="9">The sequence shown here is derived from an EMBL/GenBank/DDBJ whole genome shotgun (WGS) entry which is preliminary data.</text>
</comment>
<dbReference type="GO" id="GO:0016020">
    <property type="term" value="C:membrane"/>
    <property type="evidence" value="ECO:0007669"/>
    <property type="project" value="UniProtKB-SubCell"/>
</dbReference>
<dbReference type="AlphaFoldDB" id="A0AAW1AXX5"/>
<protein>
    <recommendedName>
        <fullName evidence="8">FXYD domain-containing ion transport regulator</fullName>
    </recommendedName>
</protein>
<dbReference type="Proteomes" id="UP001474421">
    <property type="component" value="Unassembled WGS sequence"/>
</dbReference>
<dbReference type="Gene3D" id="1.20.5.780">
    <property type="entry name" value="Single helix bin"/>
    <property type="match status" value="1"/>
</dbReference>
<keyword evidence="7 8" id="KW-0472">Membrane</keyword>
<dbReference type="Pfam" id="PF02038">
    <property type="entry name" value="ATP1G1_PLM_MAT8"/>
    <property type="match status" value="1"/>
</dbReference>
<evidence type="ECO:0000313" key="9">
    <source>
        <dbReference type="EMBL" id="KAK9394591.1"/>
    </source>
</evidence>
<feature type="transmembrane region" description="Helical" evidence="8">
    <location>
        <begin position="78"/>
        <end position="94"/>
    </location>
</feature>
<dbReference type="GO" id="GO:0043269">
    <property type="term" value="P:regulation of monoatomic ion transport"/>
    <property type="evidence" value="ECO:0007669"/>
    <property type="project" value="InterPro"/>
</dbReference>
<dbReference type="InterPro" id="IPR047297">
    <property type="entry name" value="FXYD_motif"/>
</dbReference>
<proteinExistence type="inferred from homology"/>
<name>A0AAW1AXX5_CROAD</name>
<evidence type="ECO:0000313" key="10">
    <source>
        <dbReference type="Proteomes" id="UP001474421"/>
    </source>
</evidence>
<evidence type="ECO:0000256" key="3">
    <source>
        <dbReference type="ARBA" id="ARBA00022448"/>
    </source>
</evidence>
<evidence type="ECO:0000256" key="7">
    <source>
        <dbReference type="ARBA" id="ARBA00023136"/>
    </source>
</evidence>
<keyword evidence="6 8" id="KW-0406">Ion transport</keyword>
<evidence type="ECO:0000256" key="1">
    <source>
        <dbReference type="ARBA" id="ARBA00004167"/>
    </source>
</evidence>
<dbReference type="InterPro" id="IPR000272">
    <property type="entry name" value="Ion-transport_regulator_FXYD"/>
</dbReference>
<comment type="similarity">
    <text evidence="2 8">Belongs to the FXYD family.</text>
</comment>
<evidence type="ECO:0000256" key="5">
    <source>
        <dbReference type="ARBA" id="ARBA00022989"/>
    </source>
</evidence>
<keyword evidence="4 8" id="KW-0812">Transmembrane</keyword>
<keyword evidence="5 8" id="KW-1133">Transmembrane helix</keyword>
<dbReference type="PANTHER" id="PTHR14132:SF11">
    <property type="entry name" value="FXYD DOMAIN-CONTAINING ION TRANSPORT REGULATOR 3"/>
    <property type="match status" value="1"/>
</dbReference>
<dbReference type="GO" id="GO:0017080">
    <property type="term" value="F:sodium channel regulator activity"/>
    <property type="evidence" value="ECO:0007669"/>
    <property type="project" value="TreeGrafter"/>
</dbReference>
<accession>A0AAW1AXX5</accession>
<evidence type="ECO:0000256" key="4">
    <source>
        <dbReference type="ARBA" id="ARBA00022692"/>
    </source>
</evidence>
<keyword evidence="10" id="KW-1185">Reference proteome</keyword>
<sequence length="162" mass="17435">MGTSVQRPTFFLPALKQRRPAALAAPPARKPVPPYLPAQADRRGAPACRWVSGSFGLLPCLSRVLPAGISFCIKMKSTVMNIVLCLLAGFPVLKAKDPEDKYSPFTYDWDSLRIGGMVFAGILCVLGIIILLSGKCKCKPKKKSSTYIIVAPKQPLAGASEC</sequence>
<gene>
    <name evidence="9" type="ORF">NXF25_015119</name>
</gene>
<dbReference type="PANTHER" id="PTHR14132">
    <property type="entry name" value="SODIUM/POTASSIUM-TRANSPORTING ATPASE SUBUNIT GAMMA"/>
    <property type="match status" value="1"/>
</dbReference>
<comment type="caution">
    <text evidence="8">Lacks conserved residue(s) required for the propagation of feature annotation.</text>
</comment>
<organism evidence="9 10">
    <name type="scientific">Crotalus adamanteus</name>
    <name type="common">Eastern diamondback rattlesnake</name>
    <dbReference type="NCBI Taxonomy" id="8729"/>
    <lineage>
        <taxon>Eukaryota</taxon>
        <taxon>Metazoa</taxon>
        <taxon>Chordata</taxon>
        <taxon>Craniata</taxon>
        <taxon>Vertebrata</taxon>
        <taxon>Euteleostomi</taxon>
        <taxon>Lepidosauria</taxon>
        <taxon>Squamata</taxon>
        <taxon>Bifurcata</taxon>
        <taxon>Unidentata</taxon>
        <taxon>Episquamata</taxon>
        <taxon>Toxicofera</taxon>
        <taxon>Serpentes</taxon>
        <taxon>Colubroidea</taxon>
        <taxon>Viperidae</taxon>
        <taxon>Crotalinae</taxon>
        <taxon>Crotalus</taxon>
    </lineage>
</organism>
<feature type="transmembrane region" description="Helical" evidence="8">
    <location>
        <begin position="114"/>
        <end position="134"/>
    </location>
</feature>
<dbReference type="CDD" id="cd20328">
    <property type="entry name" value="FXYD3-like"/>
    <property type="match status" value="1"/>
</dbReference>
<evidence type="ECO:0000256" key="6">
    <source>
        <dbReference type="ARBA" id="ARBA00023065"/>
    </source>
</evidence>
<evidence type="ECO:0000256" key="8">
    <source>
        <dbReference type="RuleBase" id="RU364131"/>
    </source>
</evidence>
<reference evidence="9 10" key="1">
    <citation type="journal article" date="2024" name="Proc. Natl. Acad. Sci. U.S.A.">
        <title>The genetic regulatory architecture and epigenomic basis for age-related changes in rattlesnake venom.</title>
        <authorList>
            <person name="Hogan M.P."/>
            <person name="Holding M.L."/>
            <person name="Nystrom G.S."/>
            <person name="Colston T.J."/>
            <person name="Bartlett D.A."/>
            <person name="Mason A.J."/>
            <person name="Ellsworth S.A."/>
            <person name="Rautsaw R.M."/>
            <person name="Lawrence K.C."/>
            <person name="Strickland J.L."/>
            <person name="He B."/>
            <person name="Fraser P."/>
            <person name="Margres M.J."/>
            <person name="Gilbert D.M."/>
            <person name="Gibbs H.L."/>
            <person name="Parkinson C.L."/>
            <person name="Rokyta D.R."/>
        </authorList>
    </citation>
    <scope>NUCLEOTIDE SEQUENCE [LARGE SCALE GENOMIC DNA]</scope>
    <source>
        <strain evidence="9">DRR0105</strain>
    </source>
</reference>
<dbReference type="PROSITE" id="PS01310">
    <property type="entry name" value="FXYD"/>
    <property type="match status" value="1"/>
</dbReference>
<dbReference type="EMBL" id="JAOTOJ010000011">
    <property type="protein sequence ID" value="KAK9394591.1"/>
    <property type="molecule type" value="Genomic_DNA"/>
</dbReference>
<keyword evidence="3 8" id="KW-0813">Transport</keyword>
<dbReference type="GO" id="GO:0006811">
    <property type="term" value="P:monoatomic ion transport"/>
    <property type="evidence" value="ECO:0007669"/>
    <property type="project" value="UniProtKB-KW"/>
</dbReference>
<comment type="subcellular location">
    <subcellularLocation>
        <location evidence="1">Membrane</location>
        <topology evidence="1">Single-pass membrane protein</topology>
    </subcellularLocation>
</comment>
<evidence type="ECO:0000256" key="2">
    <source>
        <dbReference type="ARBA" id="ARBA00005948"/>
    </source>
</evidence>